<dbReference type="SUPFAM" id="SSF48264">
    <property type="entry name" value="Cytochrome P450"/>
    <property type="match status" value="1"/>
</dbReference>
<evidence type="ECO:0000313" key="5">
    <source>
        <dbReference type="EMBL" id="RAK52745.1"/>
    </source>
</evidence>
<dbReference type="Proteomes" id="UP000249725">
    <property type="component" value="Unassembled WGS sequence"/>
</dbReference>
<feature type="binding site" description="axial binding residue" evidence="3">
    <location>
        <position position="396"/>
    </location>
    <ligand>
        <name>heme</name>
        <dbReference type="ChEBI" id="CHEBI:30413"/>
    </ligand>
    <ligandPart>
        <name>Fe</name>
        <dbReference type="ChEBI" id="CHEBI:18248"/>
    </ligandPart>
</feature>
<dbReference type="GO" id="GO:0020037">
    <property type="term" value="F:heme binding"/>
    <property type="evidence" value="ECO:0007669"/>
    <property type="project" value="InterPro"/>
</dbReference>
<keyword evidence="3 4" id="KW-0349">Heme</keyword>
<evidence type="ECO:0000256" key="3">
    <source>
        <dbReference type="PIRSR" id="PIRSR602401-1"/>
    </source>
</evidence>
<gene>
    <name evidence="5" type="ORF">DJ018_11190</name>
</gene>
<dbReference type="PROSITE" id="PS00086">
    <property type="entry name" value="CYTOCHROME_P450"/>
    <property type="match status" value="1"/>
</dbReference>
<name>A0A328ADU9_9CAUL</name>
<dbReference type="InterPro" id="IPR017972">
    <property type="entry name" value="Cyt_P450_CS"/>
</dbReference>
<sequence length="451" mass="49869">MVRWRLKSMLADELFCPSAPGPRRLTPWRRLQLAVTRSIESWPPAVFEEPFYRPPLPGAPLFVMDPVAIHEVLVHQAETFVHGALWRRITRPIWGRGLAVSEGAEWARQRRLAAPAFRPAEMKQFGPVASRAAERLLKRWRLQGPEVVQDVYEGALLWAFDAFVDSFFSPGKAEGLERNELLAHLRGLLKQAGTMRLSYFLAPDAHHDGRPSPAAANLTAFRQGVRRLICASLENGGSNLTRSLTTDPDLLEDNVSGYLAAGHDTSAVSLAWAVFLASSDLSIAAALRAEAKSVIGEGPLQPEHVEQLVSTRQVICEALRLYPPAYMMTRVCTGDARLGPHVLKSGDRVVIPTYALHRHRRWWTEPDAFKPSRFAPSASPPDRHLYMPFGAGPRICIGAAFAITELTAALATLFRSARFELAGEPPWPITDLSLRPLGGLPMKITIDGEVP</sequence>
<dbReference type="GO" id="GO:0004497">
    <property type="term" value="F:monooxygenase activity"/>
    <property type="evidence" value="ECO:0007669"/>
    <property type="project" value="UniProtKB-KW"/>
</dbReference>
<dbReference type="EMBL" id="QFYR01000002">
    <property type="protein sequence ID" value="RAK52745.1"/>
    <property type="molecule type" value="Genomic_DNA"/>
</dbReference>
<dbReference type="InterPro" id="IPR036396">
    <property type="entry name" value="Cyt_P450_sf"/>
</dbReference>
<dbReference type="InterPro" id="IPR002401">
    <property type="entry name" value="Cyt_P450_E_grp-I"/>
</dbReference>
<keyword evidence="6" id="KW-1185">Reference proteome</keyword>
<keyword evidence="3 4" id="KW-0408">Iron</keyword>
<evidence type="ECO:0008006" key="7">
    <source>
        <dbReference type="Google" id="ProtNLM"/>
    </source>
</evidence>
<dbReference type="InterPro" id="IPR001128">
    <property type="entry name" value="Cyt_P450"/>
</dbReference>
<dbReference type="GO" id="GO:0005506">
    <property type="term" value="F:iron ion binding"/>
    <property type="evidence" value="ECO:0007669"/>
    <property type="project" value="InterPro"/>
</dbReference>
<comment type="cofactor">
    <cofactor evidence="1 3">
        <name>heme</name>
        <dbReference type="ChEBI" id="CHEBI:30413"/>
    </cofactor>
</comment>
<comment type="similarity">
    <text evidence="2 4">Belongs to the cytochrome P450 family.</text>
</comment>
<proteinExistence type="inferred from homology"/>
<organism evidence="5 6">
    <name type="scientific">Phenylobacterium deserti</name>
    <dbReference type="NCBI Taxonomy" id="1914756"/>
    <lineage>
        <taxon>Bacteria</taxon>
        <taxon>Pseudomonadati</taxon>
        <taxon>Pseudomonadota</taxon>
        <taxon>Alphaproteobacteria</taxon>
        <taxon>Caulobacterales</taxon>
        <taxon>Caulobacteraceae</taxon>
        <taxon>Phenylobacterium</taxon>
    </lineage>
</organism>
<evidence type="ECO:0000256" key="1">
    <source>
        <dbReference type="ARBA" id="ARBA00001971"/>
    </source>
</evidence>
<comment type="caution">
    <text evidence="5">The sequence shown here is derived from an EMBL/GenBank/DDBJ whole genome shotgun (WGS) entry which is preliminary data.</text>
</comment>
<accession>A0A328ADU9</accession>
<evidence type="ECO:0000256" key="4">
    <source>
        <dbReference type="RuleBase" id="RU000461"/>
    </source>
</evidence>
<dbReference type="PRINTS" id="PR00463">
    <property type="entry name" value="EP450I"/>
</dbReference>
<evidence type="ECO:0000256" key="2">
    <source>
        <dbReference type="ARBA" id="ARBA00010617"/>
    </source>
</evidence>
<evidence type="ECO:0000313" key="6">
    <source>
        <dbReference type="Proteomes" id="UP000249725"/>
    </source>
</evidence>
<protein>
    <recommendedName>
        <fullName evidence="7">Cytochrome P450</fullName>
    </recommendedName>
</protein>
<dbReference type="Pfam" id="PF00067">
    <property type="entry name" value="p450"/>
    <property type="match status" value="2"/>
</dbReference>
<dbReference type="InterPro" id="IPR050121">
    <property type="entry name" value="Cytochrome_P450_monoxygenase"/>
</dbReference>
<keyword evidence="3 4" id="KW-0479">Metal-binding</keyword>
<dbReference type="Gene3D" id="1.10.630.10">
    <property type="entry name" value="Cytochrome P450"/>
    <property type="match status" value="1"/>
</dbReference>
<dbReference type="PRINTS" id="PR00385">
    <property type="entry name" value="P450"/>
</dbReference>
<dbReference type="OrthoDB" id="9764248at2"/>
<dbReference type="PANTHER" id="PTHR24305:SF166">
    <property type="entry name" value="CYTOCHROME P450 12A4, MITOCHONDRIAL-RELATED"/>
    <property type="match status" value="1"/>
</dbReference>
<reference evidence="6" key="1">
    <citation type="submission" date="2018-05" db="EMBL/GenBank/DDBJ databases">
        <authorList>
            <person name="Li X."/>
        </authorList>
    </citation>
    <scope>NUCLEOTIDE SEQUENCE [LARGE SCALE GENOMIC DNA]</scope>
    <source>
        <strain evidence="6">YIM 73061</strain>
    </source>
</reference>
<dbReference type="GO" id="GO:0016705">
    <property type="term" value="F:oxidoreductase activity, acting on paired donors, with incorporation or reduction of molecular oxygen"/>
    <property type="evidence" value="ECO:0007669"/>
    <property type="project" value="InterPro"/>
</dbReference>
<keyword evidence="4" id="KW-0503">Monooxygenase</keyword>
<keyword evidence="4" id="KW-0560">Oxidoreductase</keyword>
<dbReference type="AlphaFoldDB" id="A0A328ADU9"/>
<dbReference type="PANTHER" id="PTHR24305">
    <property type="entry name" value="CYTOCHROME P450"/>
    <property type="match status" value="1"/>
</dbReference>